<organism evidence="2 3">
    <name type="scientific">Anaeramoeba flamelloides</name>
    <dbReference type="NCBI Taxonomy" id="1746091"/>
    <lineage>
        <taxon>Eukaryota</taxon>
        <taxon>Metamonada</taxon>
        <taxon>Anaeramoebidae</taxon>
        <taxon>Anaeramoeba</taxon>
    </lineage>
</organism>
<dbReference type="Proteomes" id="UP001146793">
    <property type="component" value="Unassembled WGS sequence"/>
</dbReference>
<evidence type="ECO:0000313" key="3">
    <source>
        <dbReference type="Proteomes" id="UP001146793"/>
    </source>
</evidence>
<comment type="caution">
    <text evidence="2">The sequence shown here is derived from an EMBL/GenBank/DDBJ whole genome shotgun (WGS) entry which is preliminary data.</text>
</comment>
<name>A0AAV7YV70_9EUKA</name>
<dbReference type="AlphaFoldDB" id="A0AAV7YV70"/>
<feature type="transmembrane region" description="Helical" evidence="1">
    <location>
        <begin position="18"/>
        <end position="35"/>
    </location>
</feature>
<gene>
    <name evidence="2" type="ORF">M0812_21683</name>
</gene>
<evidence type="ECO:0000313" key="2">
    <source>
        <dbReference type="EMBL" id="KAJ3432740.1"/>
    </source>
</evidence>
<keyword evidence="1" id="KW-1133">Transmembrane helix</keyword>
<protein>
    <submittedName>
        <fullName evidence="2">Transmembrane protein</fullName>
    </submittedName>
</protein>
<accession>A0AAV7YV70</accession>
<keyword evidence="1 2" id="KW-0812">Transmembrane</keyword>
<feature type="transmembrane region" description="Helical" evidence="1">
    <location>
        <begin position="196"/>
        <end position="217"/>
    </location>
</feature>
<reference evidence="2" key="1">
    <citation type="submission" date="2022-08" db="EMBL/GenBank/DDBJ databases">
        <title>Novel sulphate-reducing endosymbionts in the free-living metamonad Anaeramoeba.</title>
        <authorList>
            <person name="Jerlstrom-Hultqvist J."/>
            <person name="Cepicka I."/>
            <person name="Gallot-Lavallee L."/>
            <person name="Salas-Leiva D."/>
            <person name="Curtis B.A."/>
            <person name="Zahonova K."/>
            <person name="Pipaliya S."/>
            <person name="Dacks J."/>
            <person name="Roger A.J."/>
        </authorList>
    </citation>
    <scope>NUCLEOTIDE SEQUENCE</scope>
    <source>
        <strain evidence="2">Busselton2</strain>
    </source>
</reference>
<proteinExistence type="predicted"/>
<dbReference type="EMBL" id="JANTQA010000047">
    <property type="protein sequence ID" value="KAJ3432740.1"/>
    <property type="molecule type" value="Genomic_DNA"/>
</dbReference>
<feature type="transmembrane region" description="Helical" evidence="1">
    <location>
        <begin position="237"/>
        <end position="254"/>
    </location>
</feature>
<evidence type="ECO:0000256" key="1">
    <source>
        <dbReference type="SAM" id="Phobius"/>
    </source>
</evidence>
<keyword evidence="1" id="KW-0472">Membrane</keyword>
<feature type="transmembrane region" description="Helical" evidence="1">
    <location>
        <begin position="167"/>
        <end position="184"/>
    </location>
</feature>
<feature type="transmembrane region" description="Helical" evidence="1">
    <location>
        <begin position="130"/>
        <end position="147"/>
    </location>
</feature>
<sequence>MKSLQFELKIDLWSPQKIAGAFTFLIILTQIIVITSKTEPSKFKIISETYNLTAPYPIKLRFEIETLNRLNQFLITTVHFKSDLPIGMVVSPTINVTTYGSDTSNKISTRRSADLEIECQPKGSRTFVKFYLPKLILIFSLWLFLLLDKSRQPQIELYESQKESSKAFFYSYGIIYLIALTWSWGKTRRGLKQKRYLKRFTFFVVTSIPILFLFWLTLAKHIIYNNYDANDRANMEWLVITIYTTYLSYGWLYHKPHELFEYFSSEKFKHGSDNFEFVLDEENEPRKVLARVQKKEKDLGEVDFENQNMNEKFFDSNTFSLKTEDDLDQKSDCNLEGDNIN</sequence>